<dbReference type="InterPro" id="IPR011257">
    <property type="entry name" value="DNA_glycosylase"/>
</dbReference>
<dbReference type="Gene3D" id="3.40.10.10">
    <property type="entry name" value="DNA Methylphosphotriester Repair Domain"/>
    <property type="match status" value="1"/>
</dbReference>
<dbReference type="InterPro" id="IPR018060">
    <property type="entry name" value="HTH_AraC"/>
</dbReference>
<keyword evidence="5" id="KW-0808">Transferase</keyword>
<comment type="caution">
    <text evidence="15">The sequence shown here is derived from an EMBL/GenBank/DDBJ whole genome shotgun (WGS) entry which is preliminary data.</text>
</comment>
<keyword evidence="13" id="KW-0234">DNA repair</keyword>
<keyword evidence="8" id="KW-0862">Zinc</keyword>
<dbReference type="EMBL" id="QPII01000004">
    <property type="protein sequence ID" value="RCV90203.1"/>
    <property type="molecule type" value="Genomic_DNA"/>
</dbReference>
<dbReference type="GO" id="GO:0005737">
    <property type="term" value="C:cytoplasm"/>
    <property type="evidence" value="ECO:0007669"/>
    <property type="project" value="TreeGrafter"/>
</dbReference>
<dbReference type="GO" id="GO:0008725">
    <property type="term" value="F:DNA-3-methyladenine glycosylase activity"/>
    <property type="evidence" value="ECO:0007669"/>
    <property type="project" value="TreeGrafter"/>
</dbReference>
<dbReference type="InterPro" id="IPR003265">
    <property type="entry name" value="HhH-GPD_domain"/>
</dbReference>
<evidence type="ECO:0000313" key="16">
    <source>
        <dbReference type="Proteomes" id="UP000252405"/>
    </source>
</evidence>
<dbReference type="SUPFAM" id="SSF57884">
    <property type="entry name" value="Ada DNA repair protein, N-terminal domain (N-Ada 10)"/>
    <property type="match status" value="1"/>
</dbReference>
<dbReference type="Pfam" id="PF06029">
    <property type="entry name" value="AlkA_N"/>
    <property type="match status" value="1"/>
</dbReference>
<evidence type="ECO:0000256" key="3">
    <source>
        <dbReference type="ARBA" id="ARBA00012000"/>
    </source>
</evidence>
<dbReference type="Proteomes" id="UP000252405">
    <property type="component" value="Unassembled WGS sequence"/>
</dbReference>
<dbReference type="EC" id="3.2.2.21" evidence="3"/>
<dbReference type="GO" id="GO:0043565">
    <property type="term" value="F:sequence-specific DNA binding"/>
    <property type="evidence" value="ECO:0007669"/>
    <property type="project" value="InterPro"/>
</dbReference>
<dbReference type="GO" id="GO:0043916">
    <property type="term" value="F:DNA-7-methylguanine glycosylase activity"/>
    <property type="evidence" value="ECO:0007669"/>
    <property type="project" value="TreeGrafter"/>
</dbReference>
<dbReference type="InterPro" id="IPR035451">
    <property type="entry name" value="Ada-like_dom_sf"/>
</dbReference>
<comment type="cofactor">
    <cofactor evidence="2">
        <name>Zn(2+)</name>
        <dbReference type="ChEBI" id="CHEBI:29105"/>
    </cofactor>
</comment>
<sequence>MTLSTDICYQALLARDARYDGRFFTCVTSTGIYCRPICPALAPKLENCRFVASAAAAQEAGFRPCLRCRPESAPASPAWAGTSTTVKRALRLIDEGALDNDGIEALADRLGLGSRQLRRLFHRHVGASPLAVAQTRRVLLAKQLLHETELPLADVALASGFGSVRRFNEVFQHLYGRGPGTLRGRRAELYQAAELTLRLPYRPPYDWQAMLAFLARRTIPGLECIDGECYHRVIRVGEAIGSVSVMHLPADNALHASIRLPELAALPSVIARLRRLFDLQADPEAIRLGIGRDPALAPLLDRRPGLRVPGGWDPFEVAVRAILGQQVSVDAATRLAGRLVERLGERVAGQEVPGLDRLFPLPERFTFDEIRALGMPGARANALVGLASAYRERPRLFDRRQDLDETVDHLCALPGIGEWTAHYIAMRGLQESDAFLPSDVALQRALAEQGQRPTPRELLARAEAWRPWRAYAVMHLWHADAATTVANPQQERGDATLA</sequence>
<dbReference type="GO" id="GO:0008270">
    <property type="term" value="F:zinc ion binding"/>
    <property type="evidence" value="ECO:0007669"/>
    <property type="project" value="InterPro"/>
</dbReference>
<dbReference type="InterPro" id="IPR023170">
    <property type="entry name" value="HhH_base_excis_C"/>
</dbReference>
<dbReference type="GO" id="GO:0032993">
    <property type="term" value="C:protein-DNA complex"/>
    <property type="evidence" value="ECO:0007669"/>
    <property type="project" value="TreeGrafter"/>
</dbReference>
<evidence type="ECO:0000256" key="1">
    <source>
        <dbReference type="ARBA" id="ARBA00000086"/>
    </source>
</evidence>
<evidence type="ECO:0000256" key="7">
    <source>
        <dbReference type="ARBA" id="ARBA00022763"/>
    </source>
</evidence>
<dbReference type="GO" id="GO:0003700">
    <property type="term" value="F:DNA-binding transcription factor activity"/>
    <property type="evidence" value="ECO:0007669"/>
    <property type="project" value="InterPro"/>
</dbReference>
<keyword evidence="11" id="KW-0010">Activator</keyword>
<evidence type="ECO:0000256" key="8">
    <source>
        <dbReference type="ARBA" id="ARBA00022833"/>
    </source>
</evidence>
<evidence type="ECO:0000256" key="10">
    <source>
        <dbReference type="ARBA" id="ARBA00023125"/>
    </source>
</evidence>
<dbReference type="PROSITE" id="PS01124">
    <property type="entry name" value="HTH_ARAC_FAMILY_2"/>
    <property type="match status" value="1"/>
</dbReference>
<dbReference type="InterPro" id="IPR004026">
    <property type="entry name" value="Ada_DNA_repair_Zn-bd"/>
</dbReference>
<keyword evidence="6" id="KW-0479">Metal-binding</keyword>
<dbReference type="GO" id="GO:0006307">
    <property type="term" value="P:DNA alkylation repair"/>
    <property type="evidence" value="ECO:0007669"/>
    <property type="project" value="TreeGrafter"/>
</dbReference>
<dbReference type="GO" id="GO:0006285">
    <property type="term" value="P:base-excision repair, AP site formation"/>
    <property type="evidence" value="ECO:0007669"/>
    <property type="project" value="TreeGrafter"/>
</dbReference>
<proteinExistence type="predicted"/>
<dbReference type="GO" id="GO:0032131">
    <property type="term" value="F:alkylated DNA binding"/>
    <property type="evidence" value="ECO:0007669"/>
    <property type="project" value="TreeGrafter"/>
</dbReference>
<dbReference type="SUPFAM" id="SSF48150">
    <property type="entry name" value="DNA-glycosylase"/>
    <property type="match status" value="1"/>
</dbReference>
<keyword evidence="12" id="KW-0804">Transcription</keyword>
<dbReference type="Pfam" id="PF02805">
    <property type="entry name" value="Ada_Zn_binding"/>
    <property type="match status" value="1"/>
</dbReference>
<dbReference type="Gene3D" id="1.10.10.60">
    <property type="entry name" value="Homeodomain-like"/>
    <property type="match status" value="1"/>
</dbReference>
<evidence type="ECO:0000256" key="2">
    <source>
        <dbReference type="ARBA" id="ARBA00001947"/>
    </source>
</evidence>
<keyword evidence="4" id="KW-0489">Methyltransferase</keyword>
<evidence type="ECO:0000256" key="4">
    <source>
        <dbReference type="ARBA" id="ARBA00022603"/>
    </source>
</evidence>
<dbReference type="SUPFAM" id="SSF55945">
    <property type="entry name" value="TATA-box binding protein-like"/>
    <property type="match status" value="1"/>
</dbReference>
<dbReference type="RefSeq" id="WP_114478492.1">
    <property type="nucleotide sequence ID" value="NZ_QPII01000004.1"/>
</dbReference>
<dbReference type="SUPFAM" id="SSF46689">
    <property type="entry name" value="Homeodomain-like"/>
    <property type="match status" value="1"/>
</dbReference>
<protein>
    <recommendedName>
        <fullName evidence="3">DNA-3-methyladenine glycosylase II</fullName>
        <ecNumber evidence="3">3.2.2.21</ecNumber>
    </recommendedName>
</protein>
<dbReference type="CDD" id="cd00056">
    <property type="entry name" value="ENDO3c"/>
    <property type="match status" value="1"/>
</dbReference>
<dbReference type="InterPro" id="IPR010316">
    <property type="entry name" value="AlkA_N"/>
</dbReference>
<evidence type="ECO:0000256" key="5">
    <source>
        <dbReference type="ARBA" id="ARBA00022679"/>
    </source>
</evidence>
<dbReference type="OrthoDB" id="9811249at2"/>
<dbReference type="Pfam" id="PF12833">
    <property type="entry name" value="HTH_18"/>
    <property type="match status" value="1"/>
</dbReference>
<dbReference type="SMART" id="SM00342">
    <property type="entry name" value="HTH_ARAC"/>
    <property type="match status" value="1"/>
</dbReference>
<evidence type="ECO:0000256" key="6">
    <source>
        <dbReference type="ARBA" id="ARBA00022723"/>
    </source>
</evidence>
<dbReference type="SMART" id="SM01009">
    <property type="entry name" value="AlkA_N"/>
    <property type="match status" value="1"/>
</dbReference>
<dbReference type="Pfam" id="PF00730">
    <property type="entry name" value="HhH-GPD"/>
    <property type="match status" value="1"/>
</dbReference>
<reference evidence="15 16" key="1">
    <citation type="submission" date="2018-07" db="EMBL/GenBank/DDBJ databases">
        <title>Halomonas montanilacus sp. nov., isolated from Lake Pengyan on Tibetan Plateau.</title>
        <authorList>
            <person name="Lu H."/>
            <person name="Xing P."/>
            <person name="Wu Q."/>
        </authorList>
    </citation>
    <scope>NUCLEOTIDE SEQUENCE [LARGE SCALE GENOMIC DNA]</scope>
    <source>
        <strain evidence="15 16">PYC7W</strain>
    </source>
</reference>
<evidence type="ECO:0000256" key="11">
    <source>
        <dbReference type="ARBA" id="ARBA00023159"/>
    </source>
</evidence>
<keyword evidence="7" id="KW-0227">DNA damage</keyword>
<gene>
    <name evidence="15" type="ORF">DU505_08135</name>
</gene>
<dbReference type="AlphaFoldDB" id="A0A368U589"/>
<name>A0A368U589_9GAMM</name>
<dbReference type="InterPro" id="IPR051912">
    <property type="entry name" value="Alkylbase_DNA_Glycosylase/TA"/>
</dbReference>
<keyword evidence="10" id="KW-0238">DNA-binding</keyword>
<dbReference type="Gene3D" id="1.10.340.30">
    <property type="entry name" value="Hypothetical protein, domain 2"/>
    <property type="match status" value="1"/>
</dbReference>
<accession>A0A368U589</accession>
<dbReference type="PANTHER" id="PTHR43003">
    <property type="entry name" value="DNA-3-METHYLADENINE GLYCOSYLASE"/>
    <property type="match status" value="1"/>
</dbReference>
<comment type="catalytic activity">
    <reaction evidence="1">
        <text>Hydrolysis of alkylated DNA, releasing 3-methyladenine, 3-methylguanine, 7-methylguanine and 7-methyladenine.</text>
        <dbReference type="EC" id="3.2.2.21"/>
    </reaction>
</comment>
<dbReference type="FunFam" id="3.40.10.10:FF:000001">
    <property type="entry name" value="DNA-3-methyladenine glycosylase 2"/>
    <property type="match status" value="1"/>
</dbReference>
<dbReference type="InterPro" id="IPR009057">
    <property type="entry name" value="Homeodomain-like_sf"/>
</dbReference>
<keyword evidence="9" id="KW-0805">Transcription regulation</keyword>
<organism evidence="15 16">
    <name type="scientific">Billgrantia montanilacus</name>
    <dbReference type="NCBI Taxonomy" id="2282305"/>
    <lineage>
        <taxon>Bacteria</taxon>
        <taxon>Pseudomonadati</taxon>
        <taxon>Pseudomonadota</taxon>
        <taxon>Gammaproteobacteria</taxon>
        <taxon>Oceanospirillales</taxon>
        <taxon>Halomonadaceae</taxon>
        <taxon>Billgrantia</taxon>
    </lineage>
</organism>
<dbReference type="InterPro" id="IPR037046">
    <property type="entry name" value="AlkA_N_sf"/>
</dbReference>
<keyword evidence="16" id="KW-1185">Reference proteome</keyword>
<dbReference type="Gene3D" id="1.10.1670.10">
    <property type="entry name" value="Helix-hairpin-Helix base-excision DNA repair enzymes (C-terminal)"/>
    <property type="match status" value="1"/>
</dbReference>
<dbReference type="GO" id="GO:0032259">
    <property type="term" value="P:methylation"/>
    <property type="evidence" value="ECO:0007669"/>
    <property type="project" value="UniProtKB-KW"/>
</dbReference>
<evidence type="ECO:0000256" key="13">
    <source>
        <dbReference type="ARBA" id="ARBA00023204"/>
    </source>
</evidence>
<feature type="domain" description="HTH araC/xylS-type" evidence="14">
    <location>
        <begin position="87"/>
        <end position="185"/>
    </location>
</feature>
<evidence type="ECO:0000256" key="9">
    <source>
        <dbReference type="ARBA" id="ARBA00023015"/>
    </source>
</evidence>
<dbReference type="SMART" id="SM00478">
    <property type="entry name" value="ENDO3c"/>
    <property type="match status" value="1"/>
</dbReference>
<dbReference type="Gene3D" id="3.30.310.20">
    <property type="entry name" value="DNA-3-methyladenine glycosylase AlkA, N-terminal domain"/>
    <property type="match status" value="1"/>
</dbReference>
<evidence type="ECO:0000259" key="14">
    <source>
        <dbReference type="PROSITE" id="PS01124"/>
    </source>
</evidence>
<dbReference type="GO" id="GO:0008168">
    <property type="term" value="F:methyltransferase activity"/>
    <property type="evidence" value="ECO:0007669"/>
    <property type="project" value="UniProtKB-KW"/>
</dbReference>
<evidence type="ECO:0000256" key="12">
    <source>
        <dbReference type="ARBA" id="ARBA00023163"/>
    </source>
</evidence>
<dbReference type="PANTHER" id="PTHR43003:SF13">
    <property type="entry name" value="DNA-3-METHYLADENINE GLYCOSYLASE 2"/>
    <property type="match status" value="1"/>
</dbReference>
<evidence type="ECO:0000313" key="15">
    <source>
        <dbReference type="EMBL" id="RCV90203.1"/>
    </source>
</evidence>